<organism evidence="2 3">
    <name type="scientific">Rickettsia conorii subsp. raoultii</name>
    <dbReference type="NCBI Taxonomy" id="369822"/>
    <lineage>
        <taxon>Bacteria</taxon>
        <taxon>Pseudomonadati</taxon>
        <taxon>Pseudomonadota</taxon>
        <taxon>Alphaproteobacteria</taxon>
        <taxon>Rickettsiales</taxon>
        <taxon>Rickettsiaceae</taxon>
        <taxon>Rickettsieae</taxon>
        <taxon>Rickettsia</taxon>
        <taxon>spotted fever group</taxon>
    </lineage>
</organism>
<dbReference type="AlphaFoldDB" id="A0A9N7BVT8"/>
<sequence>MSDCFLIILITKLANFCNTSIDEILGRDPRYYKNKTKNFQHTDSGIIAENLLSVVQNTMTDLNISAAQLSNRIYVSTNTLVKFLARGAKSVPGAATTLALANFLDTSIDDMIGRRPPSRTQEQKQDIPKQLSSFSKQDFEKLSDIKHSVKSSTPQNQNLKKTTSTKSFNKQKDEGRSR</sequence>
<accession>A0A9N7BVT8</accession>
<dbReference type="GO" id="GO:0003677">
    <property type="term" value="F:DNA binding"/>
    <property type="evidence" value="ECO:0007669"/>
    <property type="project" value="InterPro"/>
</dbReference>
<feature type="compositionally biased region" description="Basic and acidic residues" evidence="1">
    <location>
        <begin position="137"/>
        <end position="147"/>
    </location>
</feature>
<dbReference type="RefSeq" id="WP_064464924.1">
    <property type="nucleotide sequence ID" value="NZ_CP010971.1"/>
</dbReference>
<reference evidence="2 3" key="1">
    <citation type="journal article" date="2016" name="Genome Announc.">
        <title>Genome Sequence of the Tick-Borne Pathogen Rickettsia raoultii.</title>
        <authorList>
            <person name="El Karkouri K."/>
            <person name="Mediannikov O."/>
            <person name="Robert C."/>
            <person name="Raoult D."/>
            <person name="Fournier P.E."/>
        </authorList>
    </citation>
    <scope>NUCLEOTIDE SEQUENCE [LARGE SCALE GENOMIC DNA]</scope>
    <source>
        <strain evidence="2 3">Khabarovsk</strain>
    </source>
</reference>
<name>A0A9N7BVT8_RICCR</name>
<evidence type="ECO:0000313" key="2">
    <source>
        <dbReference type="EMBL" id="AJQ52490.1"/>
    </source>
</evidence>
<dbReference type="SUPFAM" id="SSF47413">
    <property type="entry name" value="lambda repressor-like DNA-binding domains"/>
    <property type="match status" value="1"/>
</dbReference>
<feature type="region of interest" description="Disordered" evidence="1">
    <location>
        <begin position="111"/>
        <end position="178"/>
    </location>
</feature>
<proteinExistence type="predicted"/>
<dbReference type="InterPro" id="IPR010982">
    <property type="entry name" value="Lambda_DNA-bd_dom_sf"/>
</dbReference>
<evidence type="ECO:0000313" key="3">
    <source>
        <dbReference type="Proteomes" id="UP000077462"/>
    </source>
</evidence>
<gene>
    <name evidence="2" type="ORF">UQ52_07645</name>
</gene>
<dbReference type="EMBL" id="CP010971">
    <property type="protein sequence ID" value="AJQ52490.1"/>
    <property type="molecule type" value="Genomic_DNA"/>
</dbReference>
<protein>
    <submittedName>
        <fullName evidence="2">Uncharacterized protein</fullName>
    </submittedName>
</protein>
<evidence type="ECO:0000256" key="1">
    <source>
        <dbReference type="SAM" id="MobiDB-lite"/>
    </source>
</evidence>
<feature type="compositionally biased region" description="Polar residues" evidence="1">
    <location>
        <begin position="150"/>
        <end position="168"/>
    </location>
</feature>
<geneLocation type="plasmid" evidence="3">
    <name>prra2</name>
</geneLocation>
<keyword evidence="2" id="KW-0614">Plasmid</keyword>
<dbReference type="Proteomes" id="UP000077462">
    <property type="component" value="Plasmid pRra2"/>
</dbReference>
<dbReference type="Gene3D" id="1.10.260.40">
    <property type="entry name" value="lambda repressor-like DNA-binding domains"/>
    <property type="match status" value="1"/>
</dbReference>